<feature type="compositionally biased region" description="Low complexity" evidence="8">
    <location>
        <begin position="115"/>
        <end position="131"/>
    </location>
</feature>
<dbReference type="InterPro" id="IPR036085">
    <property type="entry name" value="PAZ_dom_sf"/>
</dbReference>
<dbReference type="SMART" id="SM00949">
    <property type="entry name" value="PAZ"/>
    <property type="match status" value="1"/>
</dbReference>
<dbReference type="FunFam" id="2.170.260.10:FF:000003">
    <property type="entry name" value="Piwi-like RNA-mediated gene silencing 2"/>
    <property type="match status" value="1"/>
</dbReference>
<proteinExistence type="inferred from homology"/>
<keyword evidence="4" id="KW-0221">Differentiation</keyword>
<keyword evidence="2" id="KW-0217">Developmental protein</keyword>
<sequence length="924" mass="104351">MDNSDKFVGKGRGSFLLEMMKQKTKEERLRTEALPHSLETPSSPSEQISSEILSTSSSFGVGRGRGQLVTALMSRSSNVPASKGLLSVGSYGRGSLLSSLTRTVGSSSDVRLATSAQVSTSSTQASMSSTPTKEHSKVLEQFADVSIRESQSTVDVSTSEESAPICRQGKSGMKIEVFANYIDLKLEPGKGLFQYEVKFTPDIDSRPLRRKLLNQHSAELGRTRIFDGTILFLPTRLPQIKTCYESEHPMDGSRVSLAIIYQKQQSMSENVQFFNVLFNRVMRALNLVRIGRQNFNPRGAYNLTKHRLEVWPGYITAVNEYEGGLKLCLDAKHRVMRMETVRDLMGDVLKAGKPNTVDDAIREIVGLSVLTRYNNKTYRIDDIAWDKSPNYEFSKNGENMSLVHYYKQQWGIDIKDMGQPLLVHRAKVKTSTGETEEKTILLVPELCYITGITDNIRSNHHIMKDLNDVTKMSPNQRRDVIRRFVKDVKDNPVTQQILSEWGLHLSDDIVRFPGRQLGSEMIIFGRKKTYQSDRPGDWSNFAVKNPVLYTPNLNKWHILYCVRDQKCVADFLRMMKTICGPIGMQINNPREIMLKDDRTDTYLRELQKSLDDGIELVVVVFPTNRTDRYSTIKKLCCVQKAMPSQVIIAKTISKPQKLKSVTEKIALQINCKLGGALWTVNLPLRNCMVCGIDVYHAGVGTGLKKSVAGFVASLDTQLTKWHSRVCIQASRQELVDMLQMCLVAAINAFHKHNGCNPDRIIIFRDGVGDGDLDYVHKYEVKQLLLTFDRIASNYKPQLSVVVVQKRINTRVFIGGAGGLDNAKAGTIIDSCVTRRNYYDFFLVPQSVRQGTVTPTHYVVIHDSSNMETDHMQRLTYKLCHLYYNWPGTIRIPAPCQYAHKLAYLVGQNIQAEPHHSLSDLLFYL</sequence>
<feature type="domain" description="Piwi" evidence="10">
    <location>
        <begin position="616"/>
        <end position="910"/>
    </location>
</feature>
<dbReference type="InterPro" id="IPR012337">
    <property type="entry name" value="RNaseH-like_sf"/>
</dbReference>
<feature type="region of interest" description="Disordered" evidence="8">
    <location>
        <begin position="23"/>
        <end position="54"/>
    </location>
</feature>
<dbReference type="FunFam" id="3.30.420.10:FF:000014">
    <property type="entry name" value="Piwi-like RNA-mediated gene silencing 1"/>
    <property type="match status" value="1"/>
</dbReference>
<feature type="compositionally biased region" description="Low complexity" evidence="8">
    <location>
        <begin position="41"/>
        <end position="54"/>
    </location>
</feature>
<dbReference type="Pfam" id="PF02170">
    <property type="entry name" value="PAZ"/>
    <property type="match status" value="1"/>
</dbReference>
<reference evidence="12" key="2">
    <citation type="journal article" date="2018" name="Genome Res.">
        <title>The genomic architecture and molecular evolution of ant odorant receptors.</title>
        <authorList>
            <person name="McKenzie S.K."/>
            <person name="Kronauer D.J.C."/>
        </authorList>
    </citation>
    <scope>NUCLEOTIDE SEQUENCE [LARGE SCALE GENOMIC DNA]</scope>
    <source>
        <strain evidence="12">Clonal line C1</strain>
    </source>
</reference>
<evidence type="ECO:0000256" key="2">
    <source>
        <dbReference type="ARBA" id="ARBA00022473"/>
    </source>
</evidence>
<dbReference type="EMBL" id="QOIP01000008">
    <property type="protein sequence ID" value="RLU19757.1"/>
    <property type="molecule type" value="Genomic_DNA"/>
</dbReference>
<reference evidence="12" key="3">
    <citation type="submission" date="2018-07" db="EMBL/GenBank/DDBJ databases">
        <authorList>
            <person name="Mckenzie S.K."/>
            <person name="Kronauer D.J.C."/>
        </authorList>
    </citation>
    <scope>NUCLEOTIDE SEQUENCE</scope>
    <source>
        <strain evidence="12">Clonal line C1</strain>
    </source>
</reference>
<dbReference type="SUPFAM" id="SSF101690">
    <property type="entry name" value="PAZ domain"/>
    <property type="match status" value="1"/>
</dbReference>
<dbReference type="AlphaFoldDB" id="A0A026WDD8"/>
<dbReference type="Proteomes" id="UP000279307">
    <property type="component" value="Chromosome 8"/>
</dbReference>
<dbReference type="GO" id="GO:0003723">
    <property type="term" value="F:RNA binding"/>
    <property type="evidence" value="ECO:0007669"/>
    <property type="project" value="UniProtKB-KW"/>
</dbReference>
<comment type="subcellular location">
    <subcellularLocation>
        <location evidence="1">Cytoplasm</location>
    </subcellularLocation>
</comment>
<evidence type="ECO:0000256" key="5">
    <source>
        <dbReference type="ARBA" id="ARBA00022884"/>
    </source>
</evidence>
<evidence type="ECO:0000313" key="11">
    <source>
        <dbReference type="EMBL" id="EZA53661.1"/>
    </source>
</evidence>
<dbReference type="CDD" id="cd04658">
    <property type="entry name" value="Piwi_piwi-like_Euk"/>
    <property type="match status" value="1"/>
</dbReference>
<evidence type="ECO:0000256" key="4">
    <source>
        <dbReference type="ARBA" id="ARBA00022782"/>
    </source>
</evidence>
<feature type="region of interest" description="Disordered" evidence="8">
    <location>
        <begin position="115"/>
        <end position="135"/>
    </location>
</feature>
<protein>
    <submittedName>
        <fullName evidence="11">Piwi-like protein</fullName>
    </submittedName>
</protein>
<dbReference type="EMBL" id="KK107274">
    <property type="protein sequence ID" value="EZA53661.1"/>
    <property type="molecule type" value="Genomic_DNA"/>
</dbReference>
<dbReference type="InterPro" id="IPR003165">
    <property type="entry name" value="Piwi"/>
</dbReference>
<evidence type="ECO:0000313" key="12">
    <source>
        <dbReference type="EMBL" id="RLU19757.1"/>
    </source>
</evidence>
<dbReference type="PANTHER" id="PTHR22891">
    <property type="entry name" value="EUKARYOTIC TRANSLATION INITIATION FACTOR 2C"/>
    <property type="match status" value="1"/>
</dbReference>
<feature type="compositionally biased region" description="Basic and acidic residues" evidence="8">
    <location>
        <begin position="23"/>
        <end position="33"/>
    </location>
</feature>
<organism evidence="11 13">
    <name type="scientific">Ooceraea biroi</name>
    <name type="common">Clonal raider ant</name>
    <name type="synonym">Cerapachys biroi</name>
    <dbReference type="NCBI Taxonomy" id="2015173"/>
    <lineage>
        <taxon>Eukaryota</taxon>
        <taxon>Metazoa</taxon>
        <taxon>Ecdysozoa</taxon>
        <taxon>Arthropoda</taxon>
        <taxon>Hexapoda</taxon>
        <taxon>Insecta</taxon>
        <taxon>Pterygota</taxon>
        <taxon>Neoptera</taxon>
        <taxon>Endopterygota</taxon>
        <taxon>Hymenoptera</taxon>
        <taxon>Apocrita</taxon>
        <taxon>Aculeata</taxon>
        <taxon>Formicoidea</taxon>
        <taxon>Formicidae</taxon>
        <taxon>Dorylinae</taxon>
        <taxon>Ooceraea</taxon>
    </lineage>
</organism>
<dbReference type="CDD" id="cd02845">
    <property type="entry name" value="PAZ_piwi_like"/>
    <property type="match status" value="1"/>
</dbReference>
<dbReference type="GO" id="GO:0005737">
    <property type="term" value="C:cytoplasm"/>
    <property type="evidence" value="ECO:0007669"/>
    <property type="project" value="UniProtKB-SubCell"/>
</dbReference>
<accession>A0A026WDD8</accession>
<comment type="similarity">
    <text evidence="7">Belongs to the argonaute family. Piwi subfamily.</text>
</comment>
<dbReference type="Pfam" id="PF23278">
    <property type="entry name" value="Piwi_N"/>
    <property type="match status" value="1"/>
</dbReference>
<dbReference type="GO" id="GO:0140965">
    <property type="term" value="P:secondary piRNA processing"/>
    <property type="evidence" value="ECO:0007669"/>
    <property type="project" value="UniProtKB-ARBA"/>
</dbReference>
<dbReference type="OrthoDB" id="445936at2759"/>
<evidence type="ECO:0000259" key="9">
    <source>
        <dbReference type="PROSITE" id="PS50821"/>
    </source>
</evidence>
<dbReference type="InterPro" id="IPR036397">
    <property type="entry name" value="RNaseH_sf"/>
</dbReference>
<evidence type="ECO:0000259" key="10">
    <source>
        <dbReference type="PROSITE" id="PS50822"/>
    </source>
</evidence>
<evidence type="ECO:0000313" key="13">
    <source>
        <dbReference type="Proteomes" id="UP000053097"/>
    </source>
</evidence>
<dbReference type="PROSITE" id="PS50822">
    <property type="entry name" value="PIWI"/>
    <property type="match status" value="1"/>
</dbReference>
<evidence type="ECO:0000256" key="7">
    <source>
        <dbReference type="ARBA" id="ARBA00038291"/>
    </source>
</evidence>
<dbReference type="GO" id="GO:0030154">
    <property type="term" value="P:cell differentiation"/>
    <property type="evidence" value="ECO:0007669"/>
    <property type="project" value="UniProtKB-KW"/>
</dbReference>
<evidence type="ECO:0000256" key="3">
    <source>
        <dbReference type="ARBA" id="ARBA00022490"/>
    </source>
</evidence>
<evidence type="ECO:0000256" key="8">
    <source>
        <dbReference type="SAM" id="MobiDB-lite"/>
    </source>
</evidence>
<dbReference type="OMA" id="EGGLKLC"/>
<dbReference type="PROSITE" id="PS50821">
    <property type="entry name" value="PAZ"/>
    <property type="match status" value="1"/>
</dbReference>
<evidence type="ECO:0000256" key="1">
    <source>
        <dbReference type="ARBA" id="ARBA00004496"/>
    </source>
</evidence>
<feature type="domain" description="PAZ" evidence="9">
    <location>
        <begin position="340"/>
        <end position="451"/>
    </location>
</feature>
<evidence type="ECO:0000256" key="6">
    <source>
        <dbReference type="ARBA" id="ARBA00023158"/>
    </source>
</evidence>
<dbReference type="SMART" id="SM00950">
    <property type="entry name" value="Piwi"/>
    <property type="match status" value="1"/>
</dbReference>
<keyword evidence="6" id="KW-0943">RNA-mediated gene silencing</keyword>
<dbReference type="Gene3D" id="3.30.420.10">
    <property type="entry name" value="Ribonuclease H-like superfamily/Ribonuclease H"/>
    <property type="match status" value="1"/>
</dbReference>
<dbReference type="Pfam" id="PF02171">
    <property type="entry name" value="Piwi"/>
    <property type="match status" value="1"/>
</dbReference>
<dbReference type="Gene3D" id="2.170.260.10">
    <property type="entry name" value="paz domain"/>
    <property type="match status" value="1"/>
</dbReference>
<dbReference type="STRING" id="2015173.A0A026WDD8"/>
<keyword evidence="13" id="KW-1185">Reference proteome</keyword>
<keyword evidence="3" id="KW-0963">Cytoplasm</keyword>
<dbReference type="Proteomes" id="UP000053097">
    <property type="component" value="Unassembled WGS sequence"/>
</dbReference>
<keyword evidence="5" id="KW-0694">RNA-binding</keyword>
<dbReference type="SUPFAM" id="SSF53098">
    <property type="entry name" value="Ribonuclease H-like"/>
    <property type="match status" value="1"/>
</dbReference>
<dbReference type="InterPro" id="IPR003100">
    <property type="entry name" value="PAZ_dom"/>
</dbReference>
<gene>
    <name evidence="12" type="ORF">DMN91_008315</name>
    <name evidence="11" type="ORF">X777_06768</name>
</gene>
<reference evidence="11 13" key="1">
    <citation type="journal article" date="2014" name="Curr. Biol.">
        <title>The genome of the clonal raider ant Cerapachys biroi.</title>
        <authorList>
            <person name="Oxley P.R."/>
            <person name="Ji L."/>
            <person name="Fetter-Pruneda I."/>
            <person name="McKenzie S.K."/>
            <person name="Li C."/>
            <person name="Hu H."/>
            <person name="Zhang G."/>
            <person name="Kronauer D.J."/>
        </authorList>
    </citation>
    <scope>NUCLEOTIDE SEQUENCE [LARGE SCALE GENOMIC DNA]</scope>
</reference>
<dbReference type="Gene3D" id="3.40.50.2300">
    <property type="match status" value="1"/>
</dbReference>
<name>A0A026WDD8_OOCBI</name>